<dbReference type="OMA" id="DSCWMII"/>
<evidence type="ECO:0000256" key="10">
    <source>
        <dbReference type="ARBA" id="ARBA00023014"/>
    </source>
</evidence>
<keyword evidence="10" id="KW-0411">Iron-sulfur</keyword>
<dbReference type="GO" id="GO:0005737">
    <property type="term" value="C:cytoplasm"/>
    <property type="evidence" value="ECO:0007669"/>
    <property type="project" value="UniProtKB-ARBA"/>
</dbReference>
<protein>
    <recommendedName>
        <fullName evidence="17">Cytochrome b5 heme-binding domain-containing protein</fullName>
    </recommendedName>
</protein>
<dbReference type="Pfam" id="PF00173">
    <property type="entry name" value="Cyt-b5"/>
    <property type="match status" value="1"/>
</dbReference>
<comment type="cofactor">
    <cofactor evidence="13">
        <name>[2Fe-2S] cluster</name>
        <dbReference type="ChEBI" id="CHEBI:190135"/>
    </cofactor>
</comment>
<dbReference type="VEuPathDB" id="AmoebaDB:DDB_G0280747"/>
<gene>
    <name evidence="18" type="ORF">DDB_G0280747</name>
</gene>
<keyword evidence="5" id="KW-0001">2Fe-2S</keyword>
<dbReference type="eggNOG" id="KOG0537">
    <property type="taxonomic scope" value="Eukaryota"/>
</dbReference>
<evidence type="ECO:0000313" key="18">
    <source>
        <dbReference type="EMBL" id="EAL67175.1"/>
    </source>
</evidence>
<comment type="caution">
    <text evidence="18">The sequence shown here is derived from an EMBL/GenBank/DDBJ whole genome shotgun (WGS) entry which is preliminary data.</text>
</comment>
<organism evidence="18 19">
    <name type="scientific">Dictyostelium discoideum</name>
    <name type="common">Social amoeba</name>
    <dbReference type="NCBI Taxonomy" id="44689"/>
    <lineage>
        <taxon>Eukaryota</taxon>
        <taxon>Amoebozoa</taxon>
        <taxon>Evosea</taxon>
        <taxon>Eumycetozoa</taxon>
        <taxon>Dictyostelia</taxon>
        <taxon>Dictyosteliales</taxon>
        <taxon>Dictyosteliaceae</taxon>
        <taxon>Dictyostelium</taxon>
    </lineage>
</organism>
<feature type="region of interest" description="Disordered" evidence="16">
    <location>
        <begin position="24"/>
        <end position="54"/>
    </location>
</feature>
<dbReference type="InterPro" id="IPR042216">
    <property type="entry name" value="MitoNEET_CISD"/>
</dbReference>
<dbReference type="InterPro" id="IPR036400">
    <property type="entry name" value="Cyt_B5-like_heme/steroid_sf"/>
</dbReference>
<comment type="similarity">
    <text evidence="14 15">Belongs to the cytochrome b5 family.</text>
</comment>
<feature type="region of interest" description="Disordered" evidence="16">
    <location>
        <begin position="144"/>
        <end position="186"/>
    </location>
</feature>
<evidence type="ECO:0000256" key="7">
    <source>
        <dbReference type="ARBA" id="ARBA00022832"/>
    </source>
</evidence>
<evidence type="ECO:0000256" key="16">
    <source>
        <dbReference type="SAM" id="MobiDB-lite"/>
    </source>
</evidence>
<dbReference type="STRING" id="44689.Q54UZ7"/>
<dbReference type="GeneID" id="8622692"/>
<name>Q54UZ7_DICDI</name>
<evidence type="ECO:0000256" key="3">
    <source>
        <dbReference type="ARBA" id="ARBA00022516"/>
    </source>
</evidence>
<dbReference type="GO" id="GO:0016020">
    <property type="term" value="C:membrane"/>
    <property type="evidence" value="ECO:0000318"/>
    <property type="project" value="GO_Central"/>
</dbReference>
<dbReference type="RefSeq" id="XP_641134.1">
    <property type="nucleotide sequence ID" value="XM_636042.1"/>
</dbReference>
<dbReference type="SMART" id="SM00704">
    <property type="entry name" value="ZnF_CDGSH"/>
    <property type="match status" value="1"/>
</dbReference>
<keyword evidence="11" id="KW-0443">Lipid metabolism</keyword>
<evidence type="ECO:0000259" key="17">
    <source>
        <dbReference type="PROSITE" id="PS50255"/>
    </source>
</evidence>
<dbReference type="PRINTS" id="PR00363">
    <property type="entry name" value="CYTOCHROMEB5"/>
</dbReference>
<evidence type="ECO:0000256" key="2">
    <source>
        <dbReference type="ARBA" id="ARBA00009295"/>
    </source>
</evidence>
<dbReference type="Proteomes" id="UP000002195">
    <property type="component" value="Unassembled WGS sequence"/>
</dbReference>
<dbReference type="InParanoid" id="Q54UZ7"/>
<dbReference type="FunCoup" id="Q54UZ7">
    <property type="interactions" value="29"/>
</dbReference>
<evidence type="ECO:0000256" key="5">
    <source>
        <dbReference type="ARBA" id="ARBA00022714"/>
    </source>
</evidence>
<keyword evidence="12" id="KW-0275">Fatty acid biosynthesis</keyword>
<dbReference type="PaxDb" id="44689-DDB0218249"/>
<keyword evidence="6 15" id="KW-0479">Metal-binding</keyword>
<reference evidence="18 19" key="1">
    <citation type="journal article" date="2005" name="Nature">
        <title>The genome of the social amoeba Dictyostelium discoideum.</title>
        <authorList>
            <consortium name="The Dictyostelium discoideum Sequencing Consortium"/>
            <person name="Eichinger L."/>
            <person name="Pachebat J.A."/>
            <person name="Glockner G."/>
            <person name="Rajandream M.A."/>
            <person name="Sucgang R."/>
            <person name="Berriman M."/>
            <person name="Song J."/>
            <person name="Olsen R."/>
            <person name="Szafranski K."/>
            <person name="Xu Q."/>
            <person name="Tunggal B."/>
            <person name="Kummerfeld S."/>
            <person name="Madera M."/>
            <person name="Konfortov B.A."/>
            <person name="Rivero F."/>
            <person name="Bankier A.T."/>
            <person name="Lehmann R."/>
            <person name="Hamlin N."/>
            <person name="Davies R."/>
            <person name="Gaudet P."/>
            <person name="Fey P."/>
            <person name="Pilcher K."/>
            <person name="Chen G."/>
            <person name="Saunders D."/>
            <person name="Sodergren E."/>
            <person name="Davis P."/>
            <person name="Kerhornou A."/>
            <person name="Nie X."/>
            <person name="Hall N."/>
            <person name="Anjard C."/>
            <person name="Hemphill L."/>
            <person name="Bason N."/>
            <person name="Farbrother P."/>
            <person name="Desany B."/>
            <person name="Just E."/>
            <person name="Morio T."/>
            <person name="Rost R."/>
            <person name="Churcher C."/>
            <person name="Cooper J."/>
            <person name="Haydock S."/>
            <person name="van Driessche N."/>
            <person name="Cronin A."/>
            <person name="Goodhead I."/>
            <person name="Muzny D."/>
            <person name="Mourier T."/>
            <person name="Pain A."/>
            <person name="Lu M."/>
            <person name="Harper D."/>
            <person name="Lindsay R."/>
            <person name="Hauser H."/>
            <person name="James K."/>
            <person name="Quiles M."/>
            <person name="Madan Babu M."/>
            <person name="Saito T."/>
            <person name="Buchrieser C."/>
            <person name="Wardroper A."/>
            <person name="Felder M."/>
            <person name="Thangavelu M."/>
            <person name="Johnson D."/>
            <person name="Knights A."/>
            <person name="Loulseged H."/>
            <person name="Mungall K."/>
            <person name="Oliver K."/>
            <person name="Price C."/>
            <person name="Quail M.A."/>
            <person name="Urushihara H."/>
            <person name="Hernandez J."/>
            <person name="Rabbinowitsch E."/>
            <person name="Steffen D."/>
            <person name="Sanders M."/>
            <person name="Ma J."/>
            <person name="Kohara Y."/>
            <person name="Sharp S."/>
            <person name="Simmonds M."/>
            <person name="Spiegler S."/>
            <person name="Tivey A."/>
            <person name="Sugano S."/>
            <person name="White B."/>
            <person name="Walker D."/>
            <person name="Woodward J."/>
            <person name="Winckler T."/>
            <person name="Tanaka Y."/>
            <person name="Shaulsky G."/>
            <person name="Schleicher M."/>
            <person name="Weinstock G."/>
            <person name="Rosenthal A."/>
            <person name="Cox E.C."/>
            <person name="Chisholm R.L."/>
            <person name="Gibbs R."/>
            <person name="Loomis W.F."/>
            <person name="Platzer M."/>
            <person name="Kay R.R."/>
            <person name="Williams J."/>
            <person name="Dear P.H."/>
            <person name="Noegel A.A."/>
            <person name="Barrell B."/>
            <person name="Kuspa A."/>
        </authorList>
    </citation>
    <scope>NUCLEOTIDE SEQUENCE [LARGE SCALE GENOMIC DNA]</scope>
    <source>
        <strain evidence="18 19">AX4</strain>
    </source>
</reference>
<evidence type="ECO:0000313" key="19">
    <source>
        <dbReference type="Proteomes" id="UP000002195"/>
    </source>
</evidence>
<dbReference type="GO" id="GO:0051537">
    <property type="term" value="F:2 iron, 2 sulfur cluster binding"/>
    <property type="evidence" value="ECO:0007669"/>
    <property type="project" value="UniProtKB-KW"/>
</dbReference>
<keyword evidence="8" id="KW-0813">Transport</keyword>
<keyword evidence="8" id="KW-0249">Electron transport</keyword>
<evidence type="ECO:0000256" key="11">
    <source>
        <dbReference type="ARBA" id="ARBA00023098"/>
    </source>
</evidence>
<dbReference type="Gene3D" id="3.10.120.10">
    <property type="entry name" value="Cytochrome b5-like heme/steroid binding domain"/>
    <property type="match status" value="1"/>
</dbReference>
<keyword evidence="19" id="KW-1185">Reference proteome</keyword>
<keyword evidence="4 15" id="KW-0349">Heme</keyword>
<dbReference type="SMART" id="SM01117">
    <property type="entry name" value="Cyt-b5"/>
    <property type="match status" value="1"/>
</dbReference>
<dbReference type="dictyBase" id="DDB_G0280747"/>
<evidence type="ECO:0000256" key="1">
    <source>
        <dbReference type="ARBA" id="ARBA00001962"/>
    </source>
</evidence>
<evidence type="ECO:0000256" key="13">
    <source>
        <dbReference type="ARBA" id="ARBA00034078"/>
    </source>
</evidence>
<keyword evidence="3" id="KW-0444">Lipid biosynthesis</keyword>
<evidence type="ECO:0000256" key="6">
    <source>
        <dbReference type="ARBA" id="ARBA00022723"/>
    </source>
</evidence>
<dbReference type="GO" id="GO:0046872">
    <property type="term" value="F:metal ion binding"/>
    <property type="evidence" value="ECO:0007669"/>
    <property type="project" value="UniProtKB-UniRule"/>
</dbReference>
<dbReference type="PROSITE" id="PS00191">
    <property type="entry name" value="CYTOCHROME_B5_1"/>
    <property type="match status" value="1"/>
</dbReference>
<evidence type="ECO:0000256" key="8">
    <source>
        <dbReference type="ARBA" id="ARBA00022982"/>
    </source>
</evidence>
<dbReference type="InterPro" id="IPR018506">
    <property type="entry name" value="Cyt_B5_heme-BS"/>
</dbReference>
<feature type="compositionally biased region" description="Low complexity" evidence="16">
    <location>
        <begin position="144"/>
        <end position="173"/>
    </location>
</feature>
<comment type="similarity">
    <text evidence="2">Belongs to the fatty acid desaturase type 1 family.</text>
</comment>
<evidence type="ECO:0000256" key="4">
    <source>
        <dbReference type="ARBA" id="ARBA00022617"/>
    </source>
</evidence>
<dbReference type="PROSITE" id="PS50255">
    <property type="entry name" value="CYTOCHROME_B5_2"/>
    <property type="match status" value="1"/>
</dbReference>
<dbReference type="HOGENOM" id="CLU_898416_0_0_1"/>
<feature type="domain" description="Cytochrome b5 heme-binding" evidence="17">
    <location>
        <begin position="221"/>
        <end position="296"/>
    </location>
</feature>
<dbReference type="KEGG" id="ddi:DDB_G0280747"/>
<dbReference type="GO" id="GO:0020037">
    <property type="term" value="F:heme binding"/>
    <property type="evidence" value="ECO:0000318"/>
    <property type="project" value="GO_Central"/>
</dbReference>
<evidence type="ECO:0000256" key="15">
    <source>
        <dbReference type="RuleBase" id="RU362121"/>
    </source>
</evidence>
<dbReference type="SUPFAM" id="SSF55856">
    <property type="entry name" value="Cytochrome b5-like heme/steroid binding domain"/>
    <property type="match status" value="1"/>
</dbReference>
<dbReference type="PANTHER" id="PTHR19359">
    <property type="entry name" value="CYTOCHROME B5"/>
    <property type="match status" value="1"/>
</dbReference>
<sequence length="310" mass="35202">MIPVNSPPKSIRKRQSCDSCCCSSNKGKGRIPAHCSSKKEYSSNNSGINNNNNGDRKIIIEQKVSKDQPLSECLNNISNSLQYLSNEQLPQTKQLLESMSNGKTTTTLVCVCQQSSNLPFCDSSHEKFNKETNSNIQPIYLTLNNNTNVNSNNNDNNNNKNNKNNNNNNNNNNSDEKKQQQPQVKRIIDTTKIIEKEKEKIITPIISKYKPGKLNDPINQNNWFSLEEIATHNSFDSCWMIIHNKVYDITKYINHHPGGKNALLRFAGKDGTENVQFHSSKMLQILNDQYFIGHLQKDQQTVEPSRCTIV</sequence>
<dbReference type="SMR" id="Q54UZ7"/>
<evidence type="ECO:0000256" key="14">
    <source>
        <dbReference type="ARBA" id="ARBA00038168"/>
    </source>
</evidence>
<dbReference type="PANTHER" id="PTHR19359:SF155">
    <property type="entry name" value="CYTOCHROME B5 HEME-BINDING DOMAIN-CONTAINING PROTEIN"/>
    <property type="match status" value="1"/>
</dbReference>
<dbReference type="InterPro" id="IPR050668">
    <property type="entry name" value="Cytochrome_b5"/>
</dbReference>
<dbReference type="EMBL" id="AAFI02000037">
    <property type="protein sequence ID" value="EAL67175.1"/>
    <property type="molecule type" value="Genomic_DNA"/>
</dbReference>
<feature type="compositionally biased region" description="Low complexity" evidence="16">
    <location>
        <begin position="42"/>
        <end position="53"/>
    </location>
</feature>
<keyword evidence="9 15" id="KW-0408">Iron</keyword>
<accession>Q54UZ7</accession>
<dbReference type="AlphaFoldDB" id="Q54UZ7"/>
<proteinExistence type="inferred from homology"/>
<dbReference type="InterPro" id="IPR018967">
    <property type="entry name" value="FeS-contain_CDGSH-typ"/>
</dbReference>
<dbReference type="InterPro" id="IPR001199">
    <property type="entry name" value="Cyt_B5-like_heme/steroid-bd"/>
</dbReference>
<evidence type="ECO:0000256" key="9">
    <source>
        <dbReference type="ARBA" id="ARBA00023004"/>
    </source>
</evidence>
<dbReference type="GO" id="GO:0006633">
    <property type="term" value="P:fatty acid biosynthetic process"/>
    <property type="evidence" value="ECO:0007669"/>
    <property type="project" value="UniProtKB-KW"/>
</dbReference>
<evidence type="ECO:0000256" key="12">
    <source>
        <dbReference type="ARBA" id="ARBA00023160"/>
    </source>
</evidence>
<keyword evidence="7" id="KW-0276">Fatty acid metabolism</keyword>
<dbReference type="FunFam" id="3.10.120.10:FF:000007">
    <property type="entry name" value="Sulfite oxidase, mitochondrial"/>
    <property type="match status" value="1"/>
</dbReference>
<dbReference type="Gene3D" id="3.40.5.90">
    <property type="entry name" value="CDGSH iron-sulfur domain, mitoNEET-type"/>
    <property type="match status" value="1"/>
</dbReference>
<comment type="cofactor">
    <cofactor evidence="1">
        <name>Fe cation</name>
        <dbReference type="ChEBI" id="CHEBI:24875"/>
    </cofactor>
</comment>